<name>A0A1G1VRN5_9BACT</name>
<accession>A0A1G1VRN5</accession>
<gene>
    <name evidence="1" type="ORF">A2784_04850</name>
</gene>
<proteinExistence type="predicted"/>
<dbReference type="AlphaFoldDB" id="A0A1G1VRN5"/>
<sequence>MTGERFAQNILVGSETSGKIVYDSLYRLLGPGVNEGELKVEFGAGRGIVFIRQGNKVGFRIVDQEEVLIEGKPVEYRSDLVRMDEQIATRDLPMALALDREPFDGGFERVESPTFDEIVATLRNDAMKFIRMDFTEGTLISDQGMTGVMVACRRQNPEDDWGVPTVRWCWNGTTIVE</sequence>
<evidence type="ECO:0000313" key="1">
    <source>
        <dbReference type="EMBL" id="OGY17984.1"/>
    </source>
</evidence>
<dbReference type="Proteomes" id="UP000177324">
    <property type="component" value="Unassembled WGS sequence"/>
</dbReference>
<organism evidence="1 2">
    <name type="scientific">Candidatus Chisholmbacteria bacterium RIFCSPHIGHO2_01_FULL_48_12</name>
    <dbReference type="NCBI Taxonomy" id="1797589"/>
    <lineage>
        <taxon>Bacteria</taxon>
        <taxon>Candidatus Chisholmiibacteriota</taxon>
    </lineage>
</organism>
<dbReference type="STRING" id="1797589.A2784_04850"/>
<evidence type="ECO:0000313" key="2">
    <source>
        <dbReference type="Proteomes" id="UP000177324"/>
    </source>
</evidence>
<dbReference type="EMBL" id="MHCH01000012">
    <property type="protein sequence ID" value="OGY17984.1"/>
    <property type="molecule type" value="Genomic_DNA"/>
</dbReference>
<reference evidence="1 2" key="1">
    <citation type="journal article" date="2016" name="Nat. Commun.">
        <title>Thousands of microbial genomes shed light on interconnected biogeochemical processes in an aquifer system.</title>
        <authorList>
            <person name="Anantharaman K."/>
            <person name="Brown C.T."/>
            <person name="Hug L.A."/>
            <person name="Sharon I."/>
            <person name="Castelle C.J."/>
            <person name="Probst A.J."/>
            <person name="Thomas B.C."/>
            <person name="Singh A."/>
            <person name="Wilkins M.J."/>
            <person name="Karaoz U."/>
            <person name="Brodie E.L."/>
            <person name="Williams K.H."/>
            <person name="Hubbard S.S."/>
            <person name="Banfield J.F."/>
        </authorList>
    </citation>
    <scope>NUCLEOTIDE SEQUENCE [LARGE SCALE GENOMIC DNA]</scope>
</reference>
<protein>
    <submittedName>
        <fullName evidence="1">Uncharacterized protein</fullName>
    </submittedName>
</protein>
<comment type="caution">
    <text evidence="1">The sequence shown here is derived from an EMBL/GenBank/DDBJ whole genome shotgun (WGS) entry which is preliminary data.</text>
</comment>